<dbReference type="PANTHER" id="PTHR34824:SF1">
    <property type="entry name" value="HEAT-INDUCIBLE TRANSCRIPTION REPRESSOR HRCA"/>
    <property type="match status" value="1"/>
</dbReference>
<keyword evidence="1 6" id="KW-0678">Repressor</keyword>
<dbReference type="SUPFAM" id="SSF55781">
    <property type="entry name" value="GAF domain-like"/>
    <property type="match status" value="1"/>
</dbReference>
<comment type="caution">
    <text evidence="9">The sequence shown here is derived from an EMBL/GenBank/DDBJ whole genome shotgun (WGS) entry which is preliminary data.</text>
</comment>
<dbReference type="Gene3D" id="3.30.390.60">
    <property type="entry name" value="Heat-inducible transcription repressor hrca homolog, domain 3"/>
    <property type="match status" value="1"/>
</dbReference>
<organism evidence="9 10">
    <name type="scientific">Halalkalibacter okhensis</name>
    <dbReference type="NCBI Taxonomy" id="333138"/>
    <lineage>
        <taxon>Bacteria</taxon>
        <taxon>Bacillati</taxon>
        <taxon>Bacillota</taxon>
        <taxon>Bacilli</taxon>
        <taxon>Bacillales</taxon>
        <taxon>Bacillaceae</taxon>
        <taxon>Halalkalibacter</taxon>
    </lineage>
</organism>
<feature type="domain" description="Winged helix-turn-helix transcription repressor HrcA DNA-binding" evidence="8">
    <location>
        <begin position="1"/>
        <end position="72"/>
    </location>
</feature>
<comment type="function">
    <text evidence="5 6">Negative regulator of class I heat shock genes (grpE-dnaK-dnaJ and groELS operons). Prevents heat-shock induction of these operons.</text>
</comment>
<dbReference type="InterPro" id="IPR005104">
    <property type="entry name" value="WHTH_HrcA_DNA-bd"/>
</dbReference>
<comment type="similarity">
    <text evidence="6">Belongs to the HrcA family.</text>
</comment>
<keyword evidence="2 6" id="KW-0805">Transcription regulation</keyword>
<evidence type="ECO:0000259" key="8">
    <source>
        <dbReference type="Pfam" id="PF03444"/>
    </source>
</evidence>
<dbReference type="GO" id="GO:0045892">
    <property type="term" value="P:negative regulation of DNA-templated transcription"/>
    <property type="evidence" value="ECO:0007669"/>
    <property type="project" value="UniProtKB-UniRule"/>
</dbReference>
<gene>
    <name evidence="6" type="primary">hrcA</name>
    <name evidence="9" type="ORF">LQ50_01080</name>
</gene>
<proteinExistence type="inferred from homology"/>
<evidence type="ECO:0000313" key="9">
    <source>
        <dbReference type="EMBL" id="KHF41914.1"/>
    </source>
</evidence>
<keyword evidence="10" id="KW-1185">Reference proteome</keyword>
<dbReference type="STRING" id="333138.LQ50_01080"/>
<sequence>MLTDRQLLILHAIVDDYIRSAEPVGSRSISKRDDITFSPATIRNDMADLEELGFLEKPHSSAGRIPSQKGYRYYVDNLLMPHHLTADEELDIRSIFNERIQEVEAVIQHSARILSNMTSYISLVLGPEMFETTLRNIQIIPLSKGSAILILITDTGHVENQTIAVPDSMEPSDLERTVNILNERLMGVPLYRLRDKLQSEVKNVLRNHIRDYEHVLQMLAPSFDIEKAEKVFYSGKTNILSQPEFRDIDKVRMLLNMLEEDQTMHQILRSPHNGIQVKIGQENKLEAFDNCSLITASYSIGGKHMGTIGILGPTRMEYRRVIGVVDTLSKDLTKLLTNLYQQG</sequence>
<dbReference type="PIRSF" id="PIRSF005485">
    <property type="entry name" value="HrcA"/>
    <property type="match status" value="1"/>
</dbReference>
<dbReference type="SUPFAM" id="SSF46785">
    <property type="entry name" value="Winged helix' DNA-binding domain"/>
    <property type="match status" value="1"/>
</dbReference>
<reference evidence="9 10" key="1">
    <citation type="submission" date="2014-09" db="EMBL/GenBank/DDBJ databases">
        <title>Genome sequencing and annotation of Bacillus Okhensis strain Kh10-101T.</title>
        <authorList>
            <person name="Prakash J.S."/>
        </authorList>
    </citation>
    <scope>NUCLEOTIDE SEQUENCE [LARGE SCALE GENOMIC DNA]</scope>
    <source>
        <strain evidence="10">Kh10-101T</strain>
    </source>
</reference>
<evidence type="ECO:0000256" key="5">
    <source>
        <dbReference type="ARBA" id="ARBA00055319"/>
    </source>
</evidence>
<dbReference type="Proteomes" id="UP000030832">
    <property type="component" value="Unassembled WGS sequence"/>
</dbReference>
<dbReference type="EMBL" id="JRJU01000001">
    <property type="protein sequence ID" value="KHF41914.1"/>
    <property type="molecule type" value="Genomic_DNA"/>
</dbReference>
<dbReference type="FunFam" id="1.10.10.10:FF:000049">
    <property type="entry name" value="Heat-inducible transcription repressor HrcA"/>
    <property type="match status" value="1"/>
</dbReference>
<keyword evidence="4 6" id="KW-0804">Transcription</keyword>
<dbReference type="NCBIfam" id="TIGR00331">
    <property type="entry name" value="hrcA"/>
    <property type="match status" value="1"/>
</dbReference>
<dbReference type="InterPro" id="IPR002571">
    <property type="entry name" value="HrcA"/>
</dbReference>
<evidence type="ECO:0000256" key="6">
    <source>
        <dbReference type="HAMAP-Rule" id="MF_00081"/>
    </source>
</evidence>
<evidence type="ECO:0000256" key="4">
    <source>
        <dbReference type="ARBA" id="ARBA00023163"/>
    </source>
</evidence>
<dbReference type="InterPro" id="IPR036388">
    <property type="entry name" value="WH-like_DNA-bd_sf"/>
</dbReference>
<keyword evidence="3 6" id="KW-0346">Stress response</keyword>
<accession>A0A0B0IPE9</accession>
<dbReference type="GO" id="GO:0003677">
    <property type="term" value="F:DNA binding"/>
    <property type="evidence" value="ECO:0007669"/>
    <property type="project" value="InterPro"/>
</dbReference>
<dbReference type="Pfam" id="PF01628">
    <property type="entry name" value="HrcA"/>
    <property type="match status" value="1"/>
</dbReference>
<dbReference type="OrthoDB" id="9783139at2"/>
<dbReference type="InterPro" id="IPR029016">
    <property type="entry name" value="GAF-like_dom_sf"/>
</dbReference>
<dbReference type="AlphaFoldDB" id="A0A0B0IPE9"/>
<evidence type="ECO:0000256" key="3">
    <source>
        <dbReference type="ARBA" id="ARBA00023016"/>
    </source>
</evidence>
<dbReference type="InterPro" id="IPR036390">
    <property type="entry name" value="WH_DNA-bd_sf"/>
</dbReference>
<dbReference type="PANTHER" id="PTHR34824">
    <property type="entry name" value="HEAT-INDUCIBLE TRANSCRIPTION REPRESSOR HRCA"/>
    <property type="match status" value="1"/>
</dbReference>
<dbReference type="InterPro" id="IPR023120">
    <property type="entry name" value="WHTH_transcript_rep_HrcA_IDD"/>
</dbReference>
<dbReference type="HAMAP" id="MF_00081">
    <property type="entry name" value="HrcA"/>
    <property type="match status" value="1"/>
</dbReference>
<dbReference type="InterPro" id="IPR021153">
    <property type="entry name" value="HrcA_C"/>
</dbReference>
<dbReference type="eggNOG" id="COG1420">
    <property type="taxonomic scope" value="Bacteria"/>
</dbReference>
<dbReference type="Gene3D" id="1.10.10.10">
    <property type="entry name" value="Winged helix-like DNA-binding domain superfamily/Winged helix DNA-binding domain"/>
    <property type="match status" value="1"/>
</dbReference>
<evidence type="ECO:0000259" key="7">
    <source>
        <dbReference type="Pfam" id="PF01628"/>
    </source>
</evidence>
<name>A0A0B0IPE9_9BACI</name>
<evidence type="ECO:0000313" key="10">
    <source>
        <dbReference type="Proteomes" id="UP000030832"/>
    </source>
</evidence>
<dbReference type="RefSeq" id="WP_034625087.1">
    <property type="nucleotide sequence ID" value="NZ_JRJU01000001.1"/>
</dbReference>
<feature type="domain" description="Heat-inducible transcription repressor HrcA C-terminal" evidence="7">
    <location>
        <begin position="104"/>
        <end position="322"/>
    </location>
</feature>
<protein>
    <recommendedName>
        <fullName evidence="6">Heat-inducible transcription repressor HrcA</fullName>
    </recommendedName>
</protein>
<evidence type="ECO:0000256" key="2">
    <source>
        <dbReference type="ARBA" id="ARBA00023015"/>
    </source>
</evidence>
<evidence type="ECO:0000256" key="1">
    <source>
        <dbReference type="ARBA" id="ARBA00022491"/>
    </source>
</evidence>
<dbReference type="Gene3D" id="3.30.450.40">
    <property type="match status" value="1"/>
</dbReference>
<dbReference type="Pfam" id="PF03444">
    <property type="entry name" value="WHD_HrcA"/>
    <property type="match status" value="1"/>
</dbReference>